<dbReference type="InterPro" id="IPR045063">
    <property type="entry name" value="Dynamin_N"/>
</dbReference>
<dbReference type="HOGENOM" id="CLU_010389_0_0_1"/>
<dbReference type="Proteomes" id="UP000005206">
    <property type="component" value="Chromosome 13"/>
</dbReference>
<dbReference type="OrthoDB" id="3598281at2759"/>
<feature type="compositionally biased region" description="Basic and acidic residues" evidence="1">
    <location>
        <begin position="120"/>
        <end position="132"/>
    </location>
</feature>
<dbReference type="InParanoid" id="C7ZDG7"/>
<dbReference type="PANTHER" id="PTHR36681:SF3">
    <property type="entry name" value="NUCLEAR GTPASE, GERMINAL CENTER-ASSOCIATED, TANDEM DUPLICATE 3"/>
    <property type="match status" value="1"/>
</dbReference>
<feature type="domain" description="DUF7605" evidence="3">
    <location>
        <begin position="687"/>
        <end position="884"/>
    </location>
</feature>
<dbReference type="SUPFAM" id="SSF52540">
    <property type="entry name" value="P-loop containing nucleoside triphosphate hydrolases"/>
    <property type="match status" value="1"/>
</dbReference>
<feature type="region of interest" description="Disordered" evidence="1">
    <location>
        <begin position="1"/>
        <end position="133"/>
    </location>
</feature>
<dbReference type="VEuPathDB" id="FungiDB:NECHADRAFT_102212"/>
<evidence type="ECO:0000313" key="5">
    <source>
        <dbReference type="Proteomes" id="UP000005206"/>
    </source>
</evidence>
<dbReference type="EMBL" id="GG698920">
    <property type="protein sequence ID" value="EEU37779.1"/>
    <property type="molecule type" value="Genomic_DNA"/>
</dbReference>
<dbReference type="KEGG" id="nhe:NECHADRAFT_102212"/>
<dbReference type="InterPro" id="IPR056024">
    <property type="entry name" value="DUF7605"/>
</dbReference>
<name>C7ZDG7_FUSV7</name>
<dbReference type="GeneID" id="9669442"/>
<evidence type="ECO:0008006" key="6">
    <source>
        <dbReference type="Google" id="ProtNLM"/>
    </source>
</evidence>
<feature type="compositionally biased region" description="Polar residues" evidence="1">
    <location>
        <begin position="8"/>
        <end position="36"/>
    </location>
</feature>
<dbReference type="eggNOG" id="ENOG502SJYS">
    <property type="taxonomic scope" value="Eukaryota"/>
</dbReference>
<evidence type="ECO:0000256" key="1">
    <source>
        <dbReference type="SAM" id="MobiDB-lite"/>
    </source>
</evidence>
<organism evidence="4 5">
    <name type="scientific">Fusarium vanettenii (strain ATCC MYA-4622 / CBS 123669 / FGSC 9596 / NRRL 45880 / 77-13-4)</name>
    <name type="common">Fusarium solani subsp. pisi</name>
    <dbReference type="NCBI Taxonomy" id="660122"/>
    <lineage>
        <taxon>Eukaryota</taxon>
        <taxon>Fungi</taxon>
        <taxon>Dikarya</taxon>
        <taxon>Ascomycota</taxon>
        <taxon>Pezizomycotina</taxon>
        <taxon>Sordariomycetes</taxon>
        <taxon>Hypocreomycetidae</taxon>
        <taxon>Hypocreales</taxon>
        <taxon>Nectriaceae</taxon>
        <taxon>Fusarium</taxon>
        <taxon>Fusarium solani species complex</taxon>
        <taxon>Fusarium vanettenii</taxon>
    </lineage>
</organism>
<proteinExistence type="predicted"/>
<evidence type="ECO:0000313" key="4">
    <source>
        <dbReference type="EMBL" id="EEU37779.1"/>
    </source>
</evidence>
<gene>
    <name evidence="4" type="ORF">NECHADRAFT_102212</name>
</gene>
<dbReference type="Pfam" id="PF24564">
    <property type="entry name" value="DUF7605"/>
    <property type="match status" value="1"/>
</dbReference>
<dbReference type="Pfam" id="PF00350">
    <property type="entry name" value="Dynamin_N"/>
    <property type="match status" value="1"/>
</dbReference>
<evidence type="ECO:0000259" key="3">
    <source>
        <dbReference type="Pfam" id="PF24564"/>
    </source>
</evidence>
<dbReference type="PANTHER" id="PTHR36681">
    <property type="entry name" value="NUCLEAR GTPASE, GERMINAL CENTER-ASSOCIATED, TANDEM DUPLICATE 3"/>
    <property type="match status" value="1"/>
</dbReference>
<sequence>MADIPIPSTETESLPNGSPSTPRSSFSRLRTPSVSITPPPAARAQATPARSRNASSQDEVVRGMNTMRLSEPNGVDNLSDMADAVNRVARGSDSRATSLTPEPTTSRAETPRQRRRSRRSSSDVDRLPHSVLDEELPQDAFHSPEFQQAFRDAKQLMSTVEGVLGSSSLHNSPESTIRRLHNEAGELARFEYPSTRTVGFVGDSGVGKSSLLNSLLDVKGLARTSNSGEACTCVVTEFHYHNRDTLDIEVNLFTMEELREQLTGMLQSYRHYHLHSDEMEDAERREKEDSANLARDTFRAMFRGQLTDEAFLINRPEQDVLETLFQWAARGRPSAFVTKQSGLSQDACSKALMELASEPPSRNQPAQWPYIRSTKVFLNAHILSRGLILVDLPGLRDLNSARKMITERYLLTCNEIFAICNIGRAVTDEGVHQVFELARRARLSNVGIVCTRSDDILAEEAIRDWRGQRARAIKSLMDAIATDERDANEVEEDLSDYQGVLDDDLTEEEVKEQRELWSRQRNISARKQNHEFELKQYLVTTRNSFVTRELRVKYNERVATDEINIFCVSNKDYWDHRDEAKTKSARFLQLSGILQVRKHCISIVANSQRRIATRYIKDQIPALLAQVDLWVQSGARTASEERREALCRKLDDVERQLRRGLTSSTSVVNRVAHSFNQDFTTHVYGPRRISSWSQSAKDAARVWEGWHHSELTWSFFCFIANFLVSYAAFCRQYGDYCTPAVGPHNWNEEIMEGMVEDLEDPWQELCNSIQQRQTNLVERVDTLLDTASEQFETGLDDDYDTLAPLMESLFRRQQLLLDSIERINEQFETDLGLLRIDSLSGVRSSTIGRAMESSYRGCNQEYGTGSHQRRKNIIRGTISNQDFFTNLMRTFRDSFRVKAEESQSAIRDASVRYLDVVQETFDLVRSENVARESEQDPDFRLRVDNVARTGRETIQRVHRVIDV</sequence>
<dbReference type="RefSeq" id="XP_003043492.1">
    <property type="nucleotide sequence ID" value="XM_003043446.1"/>
</dbReference>
<accession>C7ZDG7</accession>
<dbReference type="Gene3D" id="3.40.50.300">
    <property type="entry name" value="P-loop containing nucleotide triphosphate hydrolases"/>
    <property type="match status" value="1"/>
</dbReference>
<protein>
    <recommendedName>
        <fullName evidence="6">G domain-containing protein</fullName>
    </recommendedName>
</protein>
<feature type="compositionally biased region" description="Polar residues" evidence="1">
    <location>
        <begin position="94"/>
        <end position="108"/>
    </location>
</feature>
<dbReference type="OMA" id="YSAFCRN"/>
<feature type="domain" description="Dynamin N-terminal" evidence="2">
    <location>
        <begin position="198"/>
        <end position="436"/>
    </location>
</feature>
<evidence type="ECO:0000259" key="2">
    <source>
        <dbReference type="Pfam" id="PF00350"/>
    </source>
</evidence>
<reference evidence="4 5" key="1">
    <citation type="journal article" date="2009" name="PLoS Genet.">
        <title>The genome of Nectria haematococca: contribution of supernumerary chromosomes to gene expansion.</title>
        <authorList>
            <person name="Coleman J.J."/>
            <person name="Rounsley S.D."/>
            <person name="Rodriguez-Carres M."/>
            <person name="Kuo A."/>
            <person name="Wasmann C.C."/>
            <person name="Grimwood J."/>
            <person name="Schmutz J."/>
            <person name="Taga M."/>
            <person name="White G.J."/>
            <person name="Zhou S."/>
            <person name="Schwartz D.C."/>
            <person name="Freitag M."/>
            <person name="Ma L.J."/>
            <person name="Danchin E.G."/>
            <person name="Henrissat B."/>
            <person name="Coutinho P.M."/>
            <person name="Nelson D.R."/>
            <person name="Straney D."/>
            <person name="Napoli C.A."/>
            <person name="Barker B.M."/>
            <person name="Gribskov M."/>
            <person name="Rep M."/>
            <person name="Kroken S."/>
            <person name="Molnar I."/>
            <person name="Rensing C."/>
            <person name="Kennell J.C."/>
            <person name="Zamora J."/>
            <person name="Farman M.L."/>
            <person name="Selker E.U."/>
            <person name="Salamov A."/>
            <person name="Shapiro H."/>
            <person name="Pangilinan J."/>
            <person name="Lindquist E."/>
            <person name="Lamers C."/>
            <person name="Grigoriev I.V."/>
            <person name="Geiser D.M."/>
            <person name="Covert S.F."/>
            <person name="Temporini E."/>
            <person name="Vanetten H.D."/>
        </authorList>
    </citation>
    <scope>NUCLEOTIDE SEQUENCE [LARGE SCALE GENOMIC DNA]</scope>
    <source>
        <strain evidence="5">ATCC MYA-4622 / CBS 123669 / FGSC 9596 / NRRL 45880 / 77-13-4</strain>
    </source>
</reference>
<dbReference type="AlphaFoldDB" id="C7ZDG7"/>
<keyword evidence="5" id="KW-1185">Reference proteome</keyword>
<dbReference type="InterPro" id="IPR027417">
    <property type="entry name" value="P-loop_NTPase"/>
</dbReference>